<feature type="signal peptide" evidence="6">
    <location>
        <begin position="1"/>
        <end position="18"/>
    </location>
</feature>
<evidence type="ECO:0000313" key="7">
    <source>
        <dbReference type="EMBL" id="TFL04860.1"/>
    </source>
</evidence>
<dbReference type="PANTHER" id="PTHR11247">
    <property type="entry name" value="PALMITOYL-PROTEIN THIOESTERASE/DOLICHYLDIPHOSPHATASE 1"/>
    <property type="match status" value="1"/>
</dbReference>
<dbReference type="GO" id="GO:0008474">
    <property type="term" value="F:palmitoyl-(protein) hydrolase activity"/>
    <property type="evidence" value="ECO:0007669"/>
    <property type="project" value="UniProtKB-EC"/>
</dbReference>
<evidence type="ECO:0000256" key="1">
    <source>
        <dbReference type="ARBA" id="ARBA00010758"/>
    </source>
</evidence>
<name>A0A5C3QVP0_9AGAR</name>
<dbReference type="OrthoDB" id="10263094at2759"/>
<feature type="chain" id="PRO_5022708099" description="palmitoyl-protein hydrolase" evidence="6">
    <location>
        <begin position="19"/>
        <end position="306"/>
    </location>
</feature>
<dbReference type="STRING" id="1884261.A0A5C3QVP0"/>
<gene>
    <name evidence="7" type="ORF">BDV98DRAFT_590616</name>
</gene>
<keyword evidence="5" id="KW-0325">Glycoprotein</keyword>
<keyword evidence="3 6" id="KW-0732">Signal</keyword>
<keyword evidence="8" id="KW-1185">Reference proteome</keyword>
<evidence type="ECO:0000256" key="2">
    <source>
        <dbReference type="ARBA" id="ARBA00012423"/>
    </source>
</evidence>
<dbReference type="InterPro" id="IPR029058">
    <property type="entry name" value="AB_hydrolase_fold"/>
</dbReference>
<dbReference type="SUPFAM" id="SSF53474">
    <property type="entry name" value="alpha/beta-Hydrolases"/>
    <property type="match status" value="1"/>
</dbReference>
<evidence type="ECO:0000256" key="4">
    <source>
        <dbReference type="ARBA" id="ARBA00022801"/>
    </source>
</evidence>
<dbReference type="AlphaFoldDB" id="A0A5C3QVP0"/>
<dbReference type="FunFam" id="3.40.50.1820:FF:000107">
    <property type="entry name" value="Palmitoyl-protein thioesterase 1"/>
    <property type="match status" value="1"/>
</dbReference>
<dbReference type="Proteomes" id="UP000305067">
    <property type="component" value="Unassembled WGS sequence"/>
</dbReference>
<keyword evidence="4" id="KW-0378">Hydrolase</keyword>
<dbReference type="EC" id="3.1.2.22" evidence="2"/>
<evidence type="ECO:0000256" key="3">
    <source>
        <dbReference type="ARBA" id="ARBA00022729"/>
    </source>
</evidence>
<evidence type="ECO:0000313" key="8">
    <source>
        <dbReference type="Proteomes" id="UP000305067"/>
    </source>
</evidence>
<accession>A0A5C3QVP0</accession>
<reference evidence="7 8" key="1">
    <citation type="journal article" date="2019" name="Nat. Ecol. Evol.">
        <title>Megaphylogeny resolves global patterns of mushroom evolution.</title>
        <authorList>
            <person name="Varga T."/>
            <person name="Krizsan K."/>
            <person name="Foldi C."/>
            <person name="Dima B."/>
            <person name="Sanchez-Garcia M."/>
            <person name="Sanchez-Ramirez S."/>
            <person name="Szollosi G.J."/>
            <person name="Szarkandi J.G."/>
            <person name="Papp V."/>
            <person name="Albert L."/>
            <person name="Andreopoulos W."/>
            <person name="Angelini C."/>
            <person name="Antonin V."/>
            <person name="Barry K.W."/>
            <person name="Bougher N.L."/>
            <person name="Buchanan P."/>
            <person name="Buyck B."/>
            <person name="Bense V."/>
            <person name="Catcheside P."/>
            <person name="Chovatia M."/>
            <person name="Cooper J."/>
            <person name="Damon W."/>
            <person name="Desjardin D."/>
            <person name="Finy P."/>
            <person name="Geml J."/>
            <person name="Haridas S."/>
            <person name="Hughes K."/>
            <person name="Justo A."/>
            <person name="Karasinski D."/>
            <person name="Kautmanova I."/>
            <person name="Kiss B."/>
            <person name="Kocsube S."/>
            <person name="Kotiranta H."/>
            <person name="LaButti K.M."/>
            <person name="Lechner B.E."/>
            <person name="Liimatainen K."/>
            <person name="Lipzen A."/>
            <person name="Lukacs Z."/>
            <person name="Mihaltcheva S."/>
            <person name="Morgado L.N."/>
            <person name="Niskanen T."/>
            <person name="Noordeloos M.E."/>
            <person name="Ohm R.A."/>
            <person name="Ortiz-Santana B."/>
            <person name="Ovrebo C."/>
            <person name="Racz N."/>
            <person name="Riley R."/>
            <person name="Savchenko A."/>
            <person name="Shiryaev A."/>
            <person name="Soop K."/>
            <person name="Spirin V."/>
            <person name="Szebenyi C."/>
            <person name="Tomsovsky M."/>
            <person name="Tulloss R.E."/>
            <person name="Uehling J."/>
            <person name="Grigoriev I.V."/>
            <person name="Vagvolgyi C."/>
            <person name="Papp T."/>
            <person name="Martin F.M."/>
            <person name="Miettinen O."/>
            <person name="Hibbett D.S."/>
            <person name="Nagy L.G."/>
        </authorList>
    </citation>
    <scope>NUCLEOTIDE SEQUENCE [LARGE SCALE GENOMIC DNA]</scope>
    <source>
        <strain evidence="7 8">CBS 309.79</strain>
    </source>
</reference>
<evidence type="ECO:0000256" key="6">
    <source>
        <dbReference type="SAM" id="SignalP"/>
    </source>
</evidence>
<dbReference type="Pfam" id="PF02089">
    <property type="entry name" value="Palm_thioest"/>
    <property type="match status" value="1"/>
</dbReference>
<proteinExistence type="inferred from homology"/>
<dbReference type="Gene3D" id="3.40.50.1820">
    <property type="entry name" value="alpha/beta hydrolase"/>
    <property type="match status" value="1"/>
</dbReference>
<organism evidence="7 8">
    <name type="scientific">Pterulicium gracile</name>
    <dbReference type="NCBI Taxonomy" id="1884261"/>
    <lineage>
        <taxon>Eukaryota</taxon>
        <taxon>Fungi</taxon>
        <taxon>Dikarya</taxon>
        <taxon>Basidiomycota</taxon>
        <taxon>Agaricomycotina</taxon>
        <taxon>Agaricomycetes</taxon>
        <taxon>Agaricomycetidae</taxon>
        <taxon>Agaricales</taxon>
        <taxon>Pleurotineae</taxon>
        <taxon>Pterulaceae</taxon>
        <taxon>Pterulicium</taxon>
    </lineage>
</organism>
<sequence>MLLLQFVSACFAVIVASATNIRPLVVWHGLGDYASSEGMLELQALFKKEYPSIFVHSVYISEDEDLDRRAGFYGSSNEQIELAAAQIQAIPELKHGFDAIGGQFLRAYVERYNNPPINNLITFGSQHMGISDLPVCKRYDFVCQLARRAAKAAVYGDWAQQNIIQAQYYRDPYDYGTYLMKNRFLASINNEVPDQRNQTYAANLASLSNLVLVLFTEDKTVVPKESAWFGSEPIPAPDYSAQSRFTAWNGDDRIPMRKQPLYLEDWIGLRKLDEKGGVTLKICKGEHMEMNACWREIVAPYIGGEM</sequence>
<protein>
    <recommendedName>
        <fullName evidence="2">palmitoyl-protein hydrolase</fullName>
        <ecNumber evidence="2">3.1.2.22</ecNumber>
    </recommendedName>
</protein>
<dbReference type="EMBL" id="ML178818">
    <property type="protein sequence ID" value="TFL04860.1"/>
    <property type="molecule type" value="Genomic_DNA"/>
</dbReference>
<dbReference type="PANTHER" id="PTHR11247:SF8">
    <property type="entry name" value="PALMITOYL-PROTEIN THIOESTERASE 1"/>
    <property type="match status" value="1"/>
</dbReference>
<comment type="similarity">
    <text evidence="1">Belongs to the palmitoyl-protein thioesterase family.</text>
</comment>
<evidence type="ECO:0000256" key="5">
    <source>
        <dbReference type="ARBA" id="ARBA00023180"/>
    </source>
</evidence>